<sequence length="161" mass="17083">MPSGVYALHDPRDGTPLGTEHFTCAPGPAGWRYTADRRTPDGKSAGGVDLTIDALGRPVRLEVRTTDWWVRGGLDAGGTRWVRGDTDGRRAREGHAPGARGFTGTSPAHLVSLARLATAASGPPGGSDTPARRFRLVELTEPVLGPVTVERLLRPEAVETL</sequence>
<reference evidence="2" key="1">
    <citation type="submission" date="2019-10" db="EMBL/GenBank/DDBJ databases">
        <title>Streptomyces sp. nov., a novel actinobacterium isolated from alkaline environment.</title>
        <authorList>
            <person name="Golinska P."/>
        </authorList>
    </citation>
    <scope>NUCLEOTIDE SEQUENCE [LARGE SCALE GENOMIC DNA]</scope>
    <source>
        <strain evidence="2">DSM 42108</strain>
    </source>
</reference>
<dbReference type="Proteomes" id="UP000530234">
    <property type="component" value="Unassembled WGS sequence"/>
</dbReference>
<proteinExistence type="predicted"/>
<evidence type="ECO:0000313" key="2">
    <source>
        <dbReference type="Proteomes" id="UP000530234"/>
    </source>
</evidence>
<evidence type="ECO:0000313" key="1">
    <source>
        <dbReference type="EMBL" id="MBB0232210.1"/>
    </source>
</evidence>
<comment type="caution">
    <text evidence="1">The sequence shown here is derived from an EMBL/GenBank/DDBJ whole genome shotgun (WGS) entry which is preliminary data.</text>
</comment>
<keyword evidence="2" id="KW-1185">Reference proteome</keyword>
<feature type="non-terminal residue" evidence="1">
    <location>
        <position position="161"/>
    </location>
</feature>
<protein>
    <submittedName>
        <fullName evidence="1">Uncharacterized protein</fullName>
    </submittedName>
</protein>
<organism evidence="1 2">
    <name type="scientific">Streptomyces calidiresistens</name>
    <dbReference type="NCBI Taxonomy" id="1485586"/>
    <lineage>
        <taxon>Bacteria</taxon>
        <taxon>Bacillati</taxon>
        <taxon>Actinomycetota</taxon>
        <taxon>Actinomycetes</taxon>
        <taxon>Kitasatosporales</taxon>
        <taxon>Streptomycetaceae</taxon>
        <taxon>Streptomyces</taxon>
    </lineage>
</organism>
<dbReference type="EMBL" id="VKHS01000809">
    <property type="protein sequence ID" value="MBB0232210.1"/>
    <property type="molecule type" value="Genomic_DNA"/>
</dbReference>
<dbReference type="RefSeq" id="WP_182666753.1">
    <property type="nucleotide sequence ID" value="NZ_VKHS01000809.1"/>
</dbReference>
<gene>
    <name evidence="1" type="ORF">FOE67_22590</name>
</gene>
<dbReference type="AlphaFoldDB" id="A0A7W3T773"/>
<name>A0A7W3T773_9ACTN</name>
<accession>A0A7W3T773</accession>